<dbReference type="InterPro" id="IPR006671">
    <property type="entry name" value="Cyclin_N"/>
</dbReference>
<dbReference type="AlphaFoldDB" id="A0A9J6FK04"/>
<dbReference type="InterPro" id="IPR039361">
    <property type="entry name" value="Cyclin"/>
</dbReference>
<evidence type="ECO:0000256" key="1">
    <source>
        <dbReference type="ARBA" id="ARBA00022618"/>
    </source>
</evidence>
<keyword evidence="8" id="KW-1185">Reference proteome</keyword>
<comment type="caution">
    <text evidence="7">The sequence shown here is derived from an EMBL/GenBank/DDBJ whole genome shotgun (WGS) entry which is preliminary data.</text>
</comment>
<dbReference type="CDD" id="cd20520">
    <property type="entry name" value="CYCLIN_CCNE_rpt2"/>
    <property type="match status" value="1"/>
</dbReference>
<name>A0A9J6FK04_HAELO</name>
<dbReference type="Gene3D" id="1.10.472.10">
    <property type="entry name" value="Cyclin-like"/>
    <property type="match status" value="2"/>
</dbReference>
<dbReference type="PANTHER" id="PTHR10177">
    <property type="entry name" value="CYCLINS"/>
    <property type="match status" value="1"/>
</dbReference>
<dbReference type="InterPro" id="IPR048258">
    <property type="entry name" value="Cyclins_cyclin-box"/>
</dbReference>
<dbReference type="InterPro" id="IPR004367">
    <property type="entry name" value="Cyclin_C-dom"/>
</dbReference>
<gene>
    <name evidence="7" type="ORF">HPB48_002238</name>
</gene>
<evidence type="ECO:0000256" key="4">
    <source>
        <dbReference type="RuleBase" id="RU000383"/>
    </source>
</evidence>
<comment type="similarity">
    <text evidence="4">Belongs to the cyclin family.</text>
</comment>
<evidence type="ECO:0000313" key="8">
    <source>
        <dbReference type="Proteomes" id="UP000821853"/>
    </source>
</evidence>
<evidence type="ECO:0000259" key="6">
    <source>
        <dbReference type="SMART" id="SM01332"/>
    </source>
</evidence>
<dbReference type="SMART" id="SM01332">
    <property type="entry name" value="Cyclin_C"/>
    <property type="match status" value="1"/>
</dbReference>
<feature type="domain" description="Cyclin-like" evidence="5">
    <location>
        <begin position="31"/>
        <end position="116"/>
    </location>
</feature>
<dbReference type="FunFam" id="1.10.472.10:FF:000001">
    <property type="entry name" value="G2/mitotic-specific cyclin"/>
    <property type="match status" value="1"/>
</dbReference>
<keyword evidence="1" id="KW-0132">Cell division</keyword>
<proteinExistence type="inferred from homology"/>
<accession>A0A9J6FK04</accession>
<dbReference type="Pfam" id="PF00134">
    <property type="entry name" value="Cyclin_N"/>
    <property type="match status" value="1"/>
</dbReference>
<dbReference type="PROSITE" id="PS00292">
    <property type="entry name" value="CYCLINS"/>
    <property type="match status" value="1"/>
</dbReference>
<evidence type="ECO:0000256" key="2">
    <source>
        <dbReference type="ARBA" id="ARBA00023127"/>
    </source>
</evidence>
<dbReference type="SMART" id="SM00385">
    <property type="entry name" value="CYCLIN"/>
    <property type="match status" value="1"/>
</dbReference>
<dbReference type="GO" id="GO:0051301">
    <property type="term" value="P:cell division"/>
    <property type="evidence" value="ECO:0007669"/>
    <property type="project" value="UniProtKB-KW"/>
</dbReference>
<dbReference type="GO" id="GO:0000278">
    <property type="term" value="P:mitotic cell cycle"/>
    <property type="evidence" value="ECO:0007669"/>
    <property type="project" value="UniProtKB-ARBA"/>
</dbReference>
<dbReference type="InterPro" id="IPR013763">
    <property type="entry name" value="Cyclin-like_dom"/>
</dbReference>
<organism evidence="7 8">
    <name type="scientific">Haemaphysalis longicornis</name>
    <name type="common">Bush tick</name>
    <dbReference type="NCBI Taxonomy" id="44386"/>
    <lineage>
        <taxon>Eukaryota</taxon>
        <taxon>Metazoa</taxon>
        <taxon>Ecdysozoa</taxon>
        <taxon>Arthropoda</taxon>
        <taxon>Chelicerata</taxon>
        <taxon>Arachnida</taxon>
        <taxon>Acari</taxon>
        <taxon>Parasitiformes</taxon>
        <taxon>Ixodida</taxon>
        <taxon>Ixodoidea</taxon>
        <taxon>Ixodidae</taxon>
        <taxon>Haemaphysalinae</taxon>
        <taxon>Haemaphysalis</taxon>
    </lineage>
</organism>
<keyword evidence="2 4" id="KW-0195">Cyclin</keyword>
<evidence type="ECO:0000259" key="5">
    <source>
        <dbReference type="SMART" id="SM00385"/>
    </source>
</evidence>
<evidence type="ECO:0000313" key="7">
    <source>
        <dbReference type="EMBL" id="KAH9362260.1"/>
    </source>
</evidence>
<protein>
    <recommendedName>
        <fullName evidence="9">Cyclin E</fullName>
    </recommendedName>
</protein>
<evidence type="ECO:0000256" key="3">
    <source>
        <dbReference type="ARBA" id="ARBA00023306"/>
    </source>
</evidence>
<dbReference type="OMA" id="TFVHISQ"/>
<dbReference type="SUPFAM" id="SSF47954">
    <property type="entry name" value="Cyclin-like"/>
    <property type="match status" value="2"/>
</dbReference>
<dbReference type="EMBL" id="JABSTR010000001">
    <property type="protein sequence ID" value="KAH9362260.1"/>
    <property type="molecule type" value="Genomic_DNA"/>
</dbReference>
<dbReference type="VEuPathDB" id="VectorBase:HLOH_056962"/>
<reference evidence="7 8" key="1">
    <citation type="journal article" date="2020" name="Cell">
        <title>Large-Scale Comparative Analyses of Tick Genomes Elucidate Their Genetic Diversity and Vector Capacities.</title>
        <authorList>
            <consortium name="Tick Genome and Microbiome Consortium (TIGMIC)"/>
            <person name="Jia N."/>
            <person name="Wang J."/>
            <person name="Shi W."/>
            <person name="Du L."/>
            <person name="Sun Y."/>
            <person name="Zhan W."/>
            <person name="Jiang J.F."/>
            <person name="Wang Q."/>
            <person name="Zhang B."/>
            <person name="Ji P."/>
            <person name="Bell-Sakyi L."/>
            <person name="Cui X.M."/>
            <person name="Yuan T.T."/>
            <person name="Jiang B.G."/>
            <person name="Yang W.F."/>
            <person name="Lam T.T."/>
            <person name="Chang Q.C."/>
            <person name="Ding S.J."/>
            <person name="Wang X.J."/>
            <person name="Zhu J.G."/>
            <person name="Ruan X.D."/>
            <person name="Zhao L."/>
            <person name="Wei J.T."/>
            <person name="Ye R.Z."/>
            <person name="Que T.C."/>
            <person name="Du C.H."/>
            <person name="Zhou Y.H."/>
            <person name="Cheng J.X."/>
            <person name="Dai P.F."/>
            <person name="Guo W.B."/>
            <person name="Han X.H."/>
            <person name="Huang E.J."/>
            <person name="Li L.F."/>
            <person name="Wei W."/>
            <person name="Gao Y.C."/>
            <person name="Liu J.Z."/>
            <person name="Shao H.Z."/>
            <person name="Wang X."/>
            <person name="Wang C.C."/>
            <person name="Yang T.C."/>
            <person name="Huo Q.B."/>
            <person name="Li W."/>
            <person name="Chen H.Y."/>
            <person name="Chen S.E."/>
            <person name="Zhou L.G."/>
            <person name="Ni X.B."/>
            <person name="Tian J.H."/>
            <person name="Sheng Y."/>
            <person name="Liu T."/>
            <person name="Pan Y.S."/>
            <person name="Xia L.Y."/>
            <person name="Li J."/>
            <person name="Zhao F."/>
            <person name="Cao W.C."/>
        </authorList>
    </citation>
    <scope>NUCLEOTIDE SEQUENCE [LARGE SCALE GENOMIC DNA]</scope>
    <source>
        <strain evidence="7">HaeL-2018</strain>
    </source>
</reference>
<feature type="domain" description="Cyclin C-terminal" evidence="6">
    <location>
        <begin position="125"/>
        <end position="254"/>
    </location>
</feature>
<dbReference type="Proteomes" id="UP000821853">
    <property type="component" value="Chromosome 1"/>
</dbReference>
<evidence type="ECO:0008006" key="9">
    <source>
        <dbReference type="Google" id="ProtNLM"/>
    </source>
</evidence>
<dbReference type="InterPro" id="IPR036915">
    <property type="entry name" value="Cyclin-like_sf"/>
</dbReference>
<dbReference type="OrthoDB" id="5590282at2759"/>
<keyword evidence="3" id="KW-0131">Cell cycle</keyword>
<dbReference type="Pfam" id="PF02984">
    <property type="entry name" value="Cyclin_C"/>
    <property type="match status" value="1"/>
</dbReference>
<sequence length="287" mass="32099">MVRKDLIYVHSETVLERHPALQPRMRAILLDWLIEVCEVYRLHRDTYYLAQDVIDRYLAKSSDLPKNQLQLLGITALFLAAKMEEIYPPKLTEFAYVTDGACQESEILEKEMSILVALNWDLTPVTVNGWLSTYLQISAARKEKKGKGEQNFLFPGFSACSFVQVAQLVDLCMLDVDCLRFTYSVLAASAIHHMISPSVASAVSGYKTVDLTDCIEWMVPFVTVVKEDSKEGSGTLAKSGHEIQVHHVNLQLLEKVLILKKSSEPKRDRVATSGAVLGLLTPPSTAE</sequence>